<proteinExistence type="inferred from homology"/>
<evidence type="ECO:0000256" key="12">
    <source>
        <dbReference type="PROSITE-ProRule" id="PRU00042"/>
    </source>
</evidence>
<evidence type="ECO:0000313" key="16">
    <source>
        <dbReference type="WBParaSite" id="GPLIN_000847900"/>
    </source>
</evidence>
<dbReference type="FunFam" id="3.30.160.60:FF:000097">
    <property type="entry name" value="Zinc finger protein"/>
    <property type="match status" value="1"/>
</dbReference>
<dbReference type="PANTHER" id="PTHR16515:SF49">
    <property type="entry name" value="GASTRULA ZINC FINGER PROTEIN XLCGF49.1-LIKE-RELATED"/>
    <property type="match status" value="1"/>
</dbReference>
<comment type="subcellular location">
    <subcellularLocation>
        <location evidence="2">Nucleus</location>
    </subcellularLocation>
</comment>
<keyword evidence="7" id="KW-0862">Zinc</keyword>
<keyword evidence="15" id="KW-1185">Reference proteome</keyword>
<evidence type="ECO:0000259" key="14">
    <source>
        <dbReference type="PROSITE" id="PS50157"/>
    </source>
</evidence>
<evidence type="ECO:0000256" key="6">
    <source>
        <dbReference type="ARBA" id="ARBA00022771"/>
    </source>
</evidence>
<dbReference type="PROSITE" id="PS00028">
    <property type="entry name" value="ZINC_FINGER_C2H2_1"/>
    <property type="match status" value="4"/>
</dbReference>
<evidence type="ECO:0000256" key="9">
    <source>
        <dbReference type="ARBA" id="ARBA00023125"/>
    </source>
</evidence>
<evidence type="ECO:0000256" key="11">
    <source>
        <dbReference type="ARBA" id="ARBA00023242"/>
    </source>
</evidence>
<dbReference type="GO" id="GO:0010468">
    <property type="term" value="P:regulation of gene expression"/>
    <property type="evidence" value="ECO:0007669"/>
    <property type="project" value="TreeGrafter"/>
</dbReference>
<dbReference type="InterPro" id="IPR050331">
    <property type="entry name" value="Zinc_finger"/>
</dbReference>
<dbReference type="Pfam" id="PF00096">
    <property type="entry name" value="zf-C2H2"/>
    <property type="match status" value="3"/>
</dbReference>
<evidence type="ECO:0000256" key="13">
    <source>
        <dbReference type="SAM" id="MobiDB-lite"/>
    </source>
</evidence>
<feature type="domain" description="C2H2-type" evidence="14">
    <location>
        <begin position="131"/>
        <end position="159"/>
    </location>
</feature>
<dbReference type="Pfam" id="PF13912">
    <property type="entry name" value="zf-C2H2_6"/>
    <property type="match status" value="1"/>
</dbReference>
<keyword evidence="11" id="KW-0539">Nucleus</keyword>
<evidence type="ECO:0000256" key="10">
    <source>
        <dbReference type="ARBA" id="ARBA00023163"/>
    </source>
</evidence>
<dbReference type="GO" id="GO:0003677">
    <property type="term" value="F:DNA binding"/>
    <property type="evidence" value="ECO:0007669"/>
    <property type="project" value="UniProtKB-KW"/>
</dbReference>
<feature type="compositionally biased region" description="Polar residues" evidence="13">
    <location>
        <begin position="1"/>
        <end position="18"/>
    </location>
</feature>
<evidence type="ECO:0000256" key="5">
    <source>
        <dbReference type="ARBA" id="ARBA00022737"/>
    </source>
</evidence>
<evidence type="ECO:0000256" key="1">
    <source>
        <dbReference type="ARBA" id="ARBA00003767"/>
    </source>
</evidence>
<dbReference type="FunFam" id="3.30.160.60:FF:002343">
    <property type="entry name" value="Zinc finger protein 33A"/>
    <property type="match status" value="1"/>
</dbReference>
<keyword evidence="9" id="KW-0238">DNA-binding</keyword>
<evidence type="ECO:0000313" key="15">
    <source>
        <dbReference type="Proteomes" id="UP000050741"/>
    </source>
</evidence>
<dbReference type="FunFam" id="3.30.160.60:FF:000075">
    <property type="entry name" value="Putative zinc finger protein 536"/>
    <property type="match status" value="1"/>
</dbReference>
<keyword evidence="8" id="KW-0805">Transcription regulation</keyword>
<accession>A0A183C6I3</accession>
<keyword evidence="10" id="KW-0804">Transcription</keyword>
<keyword evidence="5" id="KW-0677">Repeat</keyword>
<evidence type="ECO:0000256" key="2">
    <source>
        <dbReference type="ARBA" id="ARBA00004123"/>
    </source>
</evidence>
<dbReference type="InterPro" id="IPR013087">
    <property type="entry name" value="Znf_C2H2_type"/>
</dbReference>
<keyword evidence="6 12" id="KW-0863">Zinc-finger</keyword>
<dbReference type="GO" id="GO:0008270">
    <property type="term" value="F:zinc ion binding"/>
    <property type="evidence" value="ECO:0007669"/>
    <property type="project" value="UniProtKB-KW"/>
</dbReference>
<dbReference type="InterPro" id="IPR036236">
    <property type="entry name" value="Znf_C2H2_sf"/>
</dbReference>
<comment type="function">
    <text evidence="1">May be involved in transcriptional regulation.</text>
</comment>
<dbReference type="SMART" id="SM00355">
    <property type="entry name" value="ZnF_C2H2"/>
    <property type="match status" value="4"/>
</dbReference>
<reference evidence="15" key="1">
    <citation type="submission" date="2014-05" db="EMBL/GenBank/DDBJ databases">
        <title>The genome and life-stage specific transcriptomes of Globodera pallida elucidate key aspects of plant parasitism by a cyst nematode.</title>
        <authorList>
            <person name="Cotton J.A."/>
            <person name="Lilley C.J."/>
            <person name="Jones L.M."/>
            <person name="Kikuchi T."/>
            <person name="Reid A.J."/>
            <person name="Thorpe P."/>
            <person name="Tsai I.J."/>
            <person name="Beasley H."/>
            <person name="Blok V."/>
            <person name="Cock P.J.A."/>
            <person name="Van den Akker S.E."/>
            <person name="Holroyd N."/>
            <person name="Hunt M."/>
            <person name="Mantelin S."/>
            <person name="Naghra H."/>
            <person name="Pain A."/>
            <person name="Palomares-Rius J.E."/>
            <person name="Zarowiecki M."/>
            <person name="Berriman M."/>
            <person name="Jones J.T."/>
            <person name="Urwin P.E."/>
        </authorList>
    </citation>
    <scope>NUCLEOTIDE SEQUENCE [LARGE SCALE GENOMIC DNA]</scope>
    <source>
        <strain evidence="15">Lindley</strain>
    </source>
</reference>
<protein>
    <submittedName>
        <fullName evidence="16">Protein krueppel</fullName>
    </submittedName>
</protein>
<keyword evidence="4" id="KW-0479">Metal-binding</keyword>
<sequence length="187" mass="21915">MAKQQINSTGGRQISTLATDKRTNIRQNLNRHKERLVGSKTSVVKHHKCADCPKTFAYPSQLEQHKRCHTGKRPFECQQCKKRFYTFDNLKKHLRIHSGERPFKCAICARQFNQSNNLKKHLRIHSGERPFKCAHCGRAFSQSGALKNHSRRIHSKDEELPKEKYIKVVIVRHVTTVRRVTMFVRCR</sequence>
<evidence type="ECO:0000256" key="3">
    <source>
        <dbReference type="ARBA" id="ARBA00006991"/>
    </source>
</evidence>
<dbReference type="Proteomes" id="UP000050741">
    <property type="component" value="Unassembled WGS sequence"/>
</dbReference>
<evidence type="ECO:0000256" key="7">
    <source>
        <dbReference type="ARBA" id="ARBA00022833"/>
    </source>
</evidence>
<dbReference type="AlphaFoldDB" id="A0A183C6I3"/>
<feature type="region of interest" description="Disordered" evidence="13">
    <location>
        <begin position="1"/>
        <end position="20"/>
    </location>
</feature>
<dbReference type="GO" id="GO:0005634">
    <property type="term" value="C:nucleus"/>
    <property type="evidence" value="ECO:0007669"/>
    <property type="project" value="UniProtKB-SubCell"/>
</dbReference>
<reference evidence="16" key="2">
    <citation type="submission" date="2016-06" db="UniProtKB">
        <authorList>
            <consortium name="WormBaseParasite"/>
        </authorList>
    </citation>
    <scope>IDENTIFICATION</scope>
</reference>
<name>A0A183C6I3_GLOPA</name>
<feature type="domain" description="C2H2-type" evidence="14">
    <location>
        <begin position="47"/>
        <end position="74"/>
    </location>
</feature>
<feature type="domain" description="C2H2-type" evidence="14">
    <location>
        <begin position="75"/>
        <end position="102"/>
    </location>
</feature>
<dbReference type="SUPFAM" id="SSF57667">
    <property type="entry name" value="beta-beta-alpha zinc fingers"/>
    <property type="match status" value="2"/>
</dbReference>
<comment type="similarity">
    <text evidence="3">Belongs to the krueppel C2H2-type zinc-finger protein family.</text>
</comment>
<organism evidence="15 16">
    <name type="scientific">Globodera pallida</name>
    <name type="common">Potato cyst nematode worm</name>
    <name type="synonym">Heterodera pallida</name>
    <dbReference type="NCBI Taxonomy" id="36090"/>
    <lineage>
        <taxon>Eukaryota</taxon>
        <taxon>Metazoa</taxon>
        <taxon>Ecdysozoa</taxon>
        <taxon>Nematoda</taxon>
        <taxon>Chromadorea</taxon>
        <taxon>Rhabditida</taxon>
        <taxon>Tylenchina</taxon>
        <taxon>Tylenchomorpha</taxon>
        <taxon>Tylenchoidea</taxon>
        <taxon>Heteroderidae</taxon>
        <taxon>Heteroderinae</taxon>
        <taxon>Globodera</taxon>
    </lineage>
</organism>
<feature type="domain" description="C2H2-type" evidence="14">
    <location>
        <begin position="103"/>
        <end position="130"/>
    </location>
</feature>
<evidence type="ECO:0000256" key="4">
    <source>
        <dbReference type="ARBA" id="ARBA00022723"/>
    </source>
</evidence>
<dbReference type="PROSITE" id="PS50157">
    <property type="entry name" value="ZINC_FINGER_C2H2_2"/>
    <property type="match status" value="4"/>
</dbReference>
<dbReference type="PANTHER" id="PTHR16515">
    <property type="entry name" value="PR DOMAIN ZINC FINGER PROTEIN"/>
    <property type="match status" value="1"/>
</dbReference>
<evidence type="ECO:0000256" key="8">
    <source>
        <dbReference type="ARBA" id="ARBA00023015"/>
    </source>
</evidence>
<dbReference type="Gene3D" id="3.30.160.60">
    <property type="entry name" value="Classic Zinc Finger"/>
    <property type="match status" value="4"/>
</dbReference>
<dbReference type="WBParaSite" id="GPLIN_000847900">
    <property type="protein sequence ID" value="GPLIN_000847900"/>
    <property type="gene ID" value="GPLIN_000847900"/>
</dbReference>